<feature type="transmembrane region" description="Helical" evidence="12">
    <location>
        <begin position="2059"/>
        <end position="2080"/>
    </location>
</feature>
<dbReference type="Pfam" id="PF00801">
    <property type="entry name" value="PKD"/>
    <property type="match status" value="1"/>
</dbReference>
<keyword evidence="4" id="KW-1003">Cell membrane</keyword>
<feature type="transmembrane region" description="Helical" evidence="12">
    <location>
        <begin position="2110"/>
        <end position="2131"/>
    </location>
</feature>
<dbReference type="InterPro" id="IPR000601">
    <property type="entry name" value="PKD_dom"/>
</dbReference>
<keyword evidence="6 12" id="KW-1133">Transmembrane helix</keyword>
<dbReference type="Pfam" id="PF02010">
    <property type="entry name" value="REJ"/>
    <property type="match status" value="1"/>
</dbReference>
<dbReference type="PROSITE" id="PS50095">
    <property type="entry name" value="PLAT"/>
    <property type="match status" value="1"/>
</dbReference>
<dbReference type="SUPFAM" id="SSF49299">
    <property type="entry name" value="PKD domain"/>
    <property type="match status" value="2"/>
</dbReference>
<dbReference type="InterPro" id="IPR036392">
    <property type="entry name" value="PLAT/LH2_dom_sf"/>
</dbReference>
<comment type="similarity">
    <text evidence="3">Belongs to the polycystin family.</text>
</comment>
<dbReference type="PANTHER" id="PTHR10877:SF194">
    <property type="entry name" value="LOCATION OF VULVA DEFECTIVE 1"/>
    <property type="match status" value="1"/>
</dbReference>
<evidence type="ECO:0000256" key="3">
    <source>
        <dbReference type="ARBA" id="ARBA00007200"/>
    </source>
</evidence>
<dbReference type="InterPro" id="IPR002859">
    <property type="entry name" value="PKD/REJ-like"/>
</dbReference>
<dbReference type="Gene3D" id="2.60.60.20">
    <property type="entry name" value="PLAT/LH2 domain"/>
    <property type="match status" value="1"/>
</dbReference>
<feature type="region of interest" description="Disordered" evidence="11">
    <location>
        <begin position="1744"/>
        <end position="1763"/>
    </location>
</feature>
<keyword evidence="5 12" id="KW-0812">Transmembrane</keyword>
<keyword evidence="9" id="KW-0966">Cell projection</keyword>
<evidence type="ECO:0000256" key="7">
    <source>
        <dbReference type="ARBA" id="ARBA00023069"/>
    </source>
</evidence>
<evidence type="ECO:0000256" key="5">
    <source>
        <dbReference type="ARBA" id="ARBA00022692"/>
    </source>
</evidence>
<dbReference type="EMBL" id="JACVVK020000003">
    <property type="protein sequence ID" value="KAK7507709.1"/>
    <property type="molecule type" value="Genomic_DNA"/>
</dbReference>
<feature type="compositionally biased region" description="Basic residues" evidence="11">
    <location>
        <begin position="1670"/>
        <end position="1679"/>
    </location>
</feature>
<evidence type="ECO:0000256" key="2">
    <source>
        <dbReference type="ARBA" id="ARBA00004651"/>
    </source>
</evidence>
<evidence type="ECO:0000256" key="12">
    <source>
        <dbReference type="SAM" id="Phobius"/>
    </source>
</evidence>
<evidence type="ECO:0000313" key="16">
    <source>
        <dbReference type="Proteomes" id="UP001519460"/>
    </source>
</evidence>
<feature type="compositionally biased region" description="Basic and acidic residues" evidence="11">
    <location>
        <begin position="1744"/>
        <end position="1757"/>
    </location>
</feature>
<dbReference type="InterPro" id="IPR035986">
    <property type="entry name" value="PKD_dom_sf"/>
</dbReference>
<feature type="transmembrane region" description="Helical" evidence="12">
    <location>
        <begin position="2226"/>
        <end position="2255"/>
    </location>
</feature>
<dbReference type="SUPFAM" id="SSF49723">
    <property type="entry name" value="Lipase/lipooxygenase domain (PLAT/LH2 domain)"/>
    <property type="match status" value="1"/>
</dbReference>
<dbReference type="InterPro" id="IPR013783">
    <property type="entry name" value="Ig-like_fold"/>
</dbReference>
<dbReference type="GO" id="GO:0005886">
    <property type="term" value="C:plasma membrane"/>
    <property type="evidence" value="ECO:0007669"/>
    <property type="project" value="UniProtKB-SubCell"/>
</dbReference>
<feature type="transmembrane region" description="Helical" evidence="12">
    <location>
        <begin position="2191"/>
        <end position="2214"/>
    </location>
</feature>
<evidence type="ECO:0000256" key="11">
    <source>
        <dbReference type="SAM" id="MobiDB-lite"/>
    </source>
</evidence>
<keyword evidence="8 12" id="KW-0472">Membrane</keyword>
<dbReference type="InterPro" id="IPR051223">
    <property type="entry name" value="Polycystin"/>
</dbReference>
<dbReference type="Proteomes" id="UP001519460">
    <property type="component" value="Unassembled WGS sequence"/>
</dbReference>
<dbReference type="InterPro" id="IPR046791">
    <property type="entry name" value="Polycystin_dom"/>
</dbReference>
<evidence type="ECO:0000256" key="8">
    <source>
        <dbReference type="ARBA" id="ARBA00023136"/>
    </source>
</evidence>
<dbReference type="Pfam" id="PF01477">
    <property type="entry name" value="PLAT"/>
    <property type="match status" value="1"/>
</dbReference>
<comment type="subcellular location">
    <subcellularLocation>
        <location evidence="2">Cell membrane</location>
        <topology evidence="2">Multi-pass membrane protein</topology>
    </subcellularLocation>
    <subcellularLocation>
        <location evidence="1">Cell projection</location>
        <location evidence="1">Cilium</location>
    </subcellularLocation>
</comment>
<gene>
    <name evidence="15" type="ORF">BaRGS_00000674</name>
</gene>
<dbReference type="PANTHER" id="PTHR10877">
    <property type="entry name" value="POLYCYSTIN FAMILY MEMBER"/>
    <property type="match status" value="1"/>
</dbReference>
<feature type="non-terminal residue" evidence="15">
    <location>
        <position position="1"/>
    </location>
</feature>
<organism evidence="15 16">
    <name type="scientific">Batillaria attramentaria</name>
    <dbReference type="NCBI Taxonomy" id="370345"/>
    <lineage>
        <taxon>Eukaryota</taxon>
        <taxon>Metazoa</taxon>
        <taxon>Spiralia</taxon>
        <taxon>Lophotrochozoa</taxon>
        <taxon>Mollusca</taxon>
        <taxon>Gastropoda</taxon>
        <taxon>Caenogastropoda</taxon>
        <taxon>Sorbeoconcha</taxon>
        <taxon>Cerithioidea</taxon>
        <taxon>Batillariidae</taxon>
        <taxon>Batillaria</taxon>
    </lineage>
</organism>
<protein>
    <submittedName>
        <fullName evidence="15">Uncharacterized protein</fullName>
    </submittedName>
</protein>
<dbReference type="GO" id="GO:0005929">
    <property type="term" value="C:cilium"/>
    <property type="evidence" value="ECO:0007669"/>
    <property type="project" value="UniProtKB-SubCell"/>
</dbReference>
<accession>A0ABD0M6W6</accession>
<feature type="transmembrane region" description="Helical" evidence="12">
    <location>
        <begin position="1889"/>
        <end position="1909"/>
    </location>
</feature>
<feature type="domain" description="PKD" evidence="13">
    <location>
        <begin position="439"/>
        <end position="527"/>
    </location>
</feature>
<evidence type="ECO:0000256" key="6">
    <source>
        <dbReference type="ARBA" id="ARBA00022989"/>
    </source>
</evidence>
<evidence type="ECO:0000256" key="9">
    <source>
        <dbReference type="ARBA" id="ARBA00023273"/>
    </source>
</evidence>
<reference evidence="15 16" key="1">
    <citation type="journal article" date="2023" name="Sci. Data">
        <title>Genome assembly of the Korean intertidal mud-creeper Batillaria attramentaria.</title>
        <authorList>
            <person name="Patra A.K."/>
            <person name="Ho P.T."/>
            <person name="Jun S."/>
            <person name="Lee S.J."/>
            <person name="Kim Y."/>
            <person name="Won Y.J."/>
        </authorList>
    </citation>
    <scope>NUCLEOTIDE SEQUENCE [LARGE SCALE GENOMIC DNA]</scope>
    <source>
        <strain evidence="15">Wonlab-2016</strain>
    </source>
</reference>
<dbReference type="Gene3D" id="2.60.40.10">
    <property type="entry name" value="Immunoglobulins"/>
    <property type="match status" value="2"/>
</dbReference>
<evidence type="ECO:0000256" key="4">
    <source>
        <dbReference type="ARBA" id="ARBA00022475"/>
    </source>
</evidence>
<keyword evidence="16" id="KW-1185">Reference proteome</keyword>
<dbReference type="InterPro" id="IPR022409">
    <property type="entry name" value="PKD/Chitinase_dom"/>
</dbReference>
<comment type="caution">
    <text evidence="10">Lacks conserved residue(s) required for the propagation of feature annotation.</text>
</comment>
<feature type="region of interest" description="Disordered" evidence="11">
    <location>
        <begin position="1670"/>
        <end position="1696"/>
    </location>
</feature>
<feature type="non-terminal residue" evidence="15">
    <location>
        <position position="2513"/>
    </location>
</feature>
<dbReference type="SMART" id="SM00089">
    <property type="entry name" value="PKD"/>
    <property type="match status" value="2"/>
</dbReference>
<dbReference type="PROSITE" id="PS50093">
    <property type="entry name" value="PKD"/>
    <property type="match status" value="1"/>
</dbReference>
<keyword evidence="7" id="KW-0969">Cilium</keyword>
<evidence type="ECO:0000259" key="13">
    <source>
        <dbReference type="PROSITE" id="PS50093"/>
    </source>
</evidence>
<evidence type="ECO:0000313" key="15">
    <source>
        <dbReference type="EMBL" id="KAK7507709.1"/>
    </source>
</evidence>
<sequence>AHSQSFLSECRGMATTIEGDSIGTFAGSLLAGPSAGTPRQETADYGFSLAPGEGMIQVVAPDGTLTIVTYWDAQGVMTVQGLMDNTDVIDPDAGSVMMASPSSRGTATFTIQGASLTLGRHILELEASLSGTPTTLTVFVYSAEPPTDLVVHDLVDGQAVYRFGDMQIYLTASLTAGSDLEVEWFIGDDLFVYQQYDQADTSVTIAQQWPFDTLLPVTLIVFNQQTTIATQFELHIVWALNTLGVSPTSEISALPGDLITLTLTFYDGVRTPMAPILMTVTWDTDTAVNYTLGPISGGYFIDFSHTYTTQGDRSISVVLRTPVDSVGYTRPARIWEEVNVELLTSTSFTVTRDVITLTFVSNSSHGFQYEIDYGEGTLTNNRSAMFEAYAAPSPPLTISYTSNGIYTVHLRAFNDKYSCESSKTITVQTVITADDMVLSPNPAVVAFPDGDVQLTLDVTSSSVEGDVDCSWDFGDASGTTLPAQKLYLPTDFPVETPFQYSGPGNFTVTLLCANNVSSFNLTSEVIVKDWEITDFDLVLDSTQAMNGMVVTEITPFNLTLMDIMNPPSGLTATFTYGDGSPPETLNVNSWEFNHMYPTRGVYSGSLLLEHAVKGSTTLDFIMRLGIFQPSVGSLGGLVETHIFDFVVNVPDGFSGTATVDFGDGNSATVPDITAGNDLIYRHSYAAVGFYNAHMTGTWLTETEAVDFEDTIEVDGSVSDLLITLSPENILFPPGETEATVLLNRAVHRLMFAECHVDFNEELDPAPRNWSGPMEPGDSFTIPFAYLTLGSKAVSLNCSNKFSEFSTVVYALAYNPCFSDDPIFDRQYGQWHSPMYVLNSVDLLLVTRTVILCPTSVPDFHWWLHEYSEDGVFLRDREDLVQPEVDYLMKRRGELEPGLYKLTLNISFGPEHDNIWLQESTFVQIVRAPLVAEISGGNIRDAGTDLDLIDARSLSYDPVTGIDDKEGLQFIWKCKQFATNSLAELLPFTSQRNYSDMGTCDDISTEELPGQRRLSLDSSVAAVGILFQVALAKDAAVSEPATLFLQFSRTSLTVEMRCVVNCDVKTAVTSPFVLQMVCLTCGEADMLDSQYEWALSILNDNDTFEDVPNVHAIMLESGYDNGQATTIAENSLEPCQRYRLQGRMTSVASGFSGTAVREFVTNCPPWGGTCDIDPREGDMMTQRFTLRCSGWIDEGFIDPTNNASTTTPPPVSLYYKYMLRKNGIIVPIAEGGESNMPRTQLPLIPGQIGSDYEMVARIYDPLQDYTEVVQPVNLFVVHNSSTEFSEVLNFWGGQAYYTDHSSTITKQLRGLTTASALLSTYDIPDDRSELEKAADGNAENGSHVVSQNWTKLWHDLNNPVTSMEKTNLTKMTEAFTKMVERRDEESANLTGLGITALGEGMATILFNSAITDTEAVNVTVQYPHGTTDEWTHFLTHSFVHNNTTQRMLQIASADIADKGTEAMRKIFSTRPYPIGAKLSEAVFSMTGLVDRVLDSSLPTYDLSLGTDVIFNSSDIGEDDRAFLLERIKKSAAVKENRRIETTKTVMPKLEKTLDTMFDSLLTTAVLGQPTVTVDRGNIGLAAAKLTGRSLAAKHFIARNFDLSLDTVDEDGEESDEDATVEVKATVFERNPFAWSSDGSSYDITSPVVKLDLKDKNGHRKLRNITMRIKRNAAARTRTKRSAQTPGGIPNMETYSTNDTRAGDDQLIYHRLSVQSTSSAVVTYFKPPAHLTTVVAYYRQGRPPTLDRHDARVEGERDVSRKRRAAPDVTTGATALWHPSLLRQVTRVACICYRYRRIVHGRRAVQVLCTRWIFAAWRGIRWHIPSGCRVWNEEEEIWDSSSCTVSAFSTAEETVCICGDPPSMTFGSGFFVAPTTIDFDLVFLKFDPTNASVYGTLIGLFLVWILALLWARRKDRQDKNRFIITGERGDSGVRALSDGKRYLETGSVMTYIMATTESLGDLRYVRVWHDDSGPGEEASWFLGKFIVEDLQSAERFMFVCDRWLAIDKEDGLVDRILPIAGKDDVMTFDKLFSEHARVGVTDSHLWLSCFLRPDRSTFTRLQRVSCCMGLLLLTMITSAMFYQPEDSETGESPNKMGTEIEIGIMRFSMTTLWTSTVSIVITTIPTLLFVLLFRFSRPRRGPRAQTQQHRREGLIRMTHASKTITDKKKRDEMDKNTSDLLDTVLMENPLPHFVTYITWVLLLLTMVACSFFLLLYSMQWGKATSEEWIGSFFLSFMESIFVLDPIKVMLVACLLAFCARNPHAATKHQFVDMKRVQVEAETFGAEEMDPTAVPPDPVPKSVLEAARERRHQEQLAQQVFFELLLYSFFVLCIFSVSYGNRDDRTYMTNTHLENILYSASGTAPVPFETIGKREDVMEWLDKTLLTTLFPWTNLIGQELDWKRRLFASDFVSFRVGPVRVRQLRMPSLGYPKVTRMYPELKDDKVPFPPYNMVDEDKESYCLGWKPRPCSDTELSSKLSGPAWSHTPMKNVTDMPVWGTFALYSAGGYAVDFAVN</sequence>
<dbReference type="Pfam" id="PF20519">
    <property type="entry name" value="Polycystin_dom"/>
    <property type="match status" value="1"/>
</dbReference>
<dbReference type="InterPro" id="IPR001024">
    <property type="entry name" value="PLAT/LH2_dom"/>
</dbReference>
<evidence type="ECO:0000256" key="10">
    <source>
        <dbReference type="PROSITE-ProRule" id="PRU00152"/>
    </source>
</evidence>
<comment type="caution">
    <text evidence="15">The sequence shown here is derived from an EMBL/GenBank/DDBJ whole genome shotgun (WGS) entry which is preliminary data.</text>
</comment>
<proteinExistence type="inferred from homology"/>
<feature type="transmembrane region" description="Helical" evidence="12">
    <location>
        <begin position="2317"/>
        <end position="2337"/>
    </location>
</feature>
<dbReference type="CDD" id="cd00146">
    <property type="entry name" value="PKD"/>
    <property type="match status" value="1"/>
</dbReference>
<evidence type="ECO:0000256" key="1">
    <source>
        <dbReference type="ARBA" id="ARBA00004138"/>
    </source>
</evidence>
<feature type="domain" description="PLAT" evidence="14">
    <location>
        <begin position="1897"/>
        <end position="2016"/>
    </location>
</feature>
<name>A0ABD0M6W6_9CAEN</name>
<evidence type="ECO:0000259" key="14">
    <source>
        <dbReference type="PROSITE" id="PS50095"/>
    </source>
</evidence>